<evidence type="ECO:0008006" key="6">
    <source>
        <dbReference type="Google" id="ProtNLM"/>
    </source>
</evidence>
<dbReference type="RefSeq" id="WP_146866172.1">
    <property type="nucleotide sequence ID" value="NZ_BKAU01000005.1"/>
</dbReference>
<feature type="transmembrane region" description="Helical" evidence="1">
    <location>
        <begin position="57"/>
        <end position="77"/>
    </location>
</feature>
<dbReference type="AlphaFoldDB" id="A0A512RQQ4"/>
<protein>
    <recommendedName>
        <fullName evidence="6">Anti-sigma factor</fullName>
    </recommendedName>
</protein>
<dbReference type="PANTHER" id="PTHR30273:SF2">
    <property type="entry name" value="PROTEIN FECR"/>
    <property type="match status" value="1"/>
</dbReference>
<reference evidence="4 5" key="1">
    <citation type="submission" date="2019-07" db="EMBL/GenBank/DDBJ databases">
        <title>Whole genome shotgun sequence of Chitinophaga cymbidii NBRC 109752.</title>
        <authorList>
            <person name="Hosoyama A."/>
            <person name="Uohara A."/>
            <person name="Ohji S."/>
            <person name="Ichikawa N."/>
        </authorList>
    </citation>
    <scope>NUCLEOTIDE SEQUENCE [LARGE SCALE GENOMIC DNA]</scope>
    <source>
        <strain evidence="4 5">NBRC 109752</strain>
    </source>
</reference>
<dbReference type="GO" id="GO:0016989">
    <property type="term" value="F:sigma factor antagonist activity"/>
    <property type="evidence" value="ECO:0007669"/>
    <property type="project" value="TreeGrafter"/>
</dbReference>
<keyword evidence="1" id="KW-0812">Transmembrane</keyword>
<evidence type="ECO:0000256" key="1">
    <source>
        <dbReference type="SAM" id="Phobius"/>
    </source>
</evidence>
<dbReference type="EMBL" id="BKAU01000005">
    <property type="protein sequence ID" value="GEP98028.1"/>
    <property type="molecule type" value="Genomic_DNA"/>
</dbReference>
<dbReference type="InterPro" id="IPR032508">
    <property type="entry name" value="FecR_C"/>
</dbReference>
<proteinExistence type="predicted"/>
<dbReference type="Gene3D" id="2.60.120.1440">
    <property type="match status" value="1"/>
</dbReference>
<comment type="caution">
    <text evidence="4">The sequence shown here is derived from an EMBL/GenBank/DDBJ whole genome shotgun (WGS) entry which is preliminary data.</text>
</comment>
<feature type="domain" description="FecR protein" evidence="2">
    <location>
        <begin position="97"/>
        <end position="186"/>
    </location>
</feature>
<dbReference type="Pfam" id="PF16344">
    <property type="entry name" value="FecR_C"/>
    <property type="match status" value="1"/>
</dbReference>
<evidence type="ECO:0000259" key="3">
    <source>
        <dbReference type="Pfam" id="PF16344"/>
    </source>
</evidence>
<dbReference type="InterPro" id="IPR012373">
    <property type="entry name" value="Ferrdict_sens_TM"/>
</dbReference>
<evidence type="ECO:0000259" key="2">
    <source>
        <dbReference type="Pfam" id="PF04773"/>
    </source>
</evidence>
<name>A0A512RQQ4_9BACT</name>
<dbReference type="Pfam" id="PF04773">
    <property type="entry name" value="FecR"/>
    <property type="match status" value="1"/>
</dbReference>
<sequence>MKRKRSIKRKEDGKLDDLVGRYFKKAEASGVEDSGEFDGEKVFHRISRNIAGQKRRIWMRWAAAASIAALLGVLFLWQQGPAGHSSVAAMTERSAGIGRTLQVQLEDGTIVWLNAGSTLRYPATFAADKREVFIEGEAYLEVSQDAARPFSVHTGDVVTKVLGTSFNITAYPGDRQVEVTVLTGKVSLGNTVLTQGQQAACTQNGAVVAFNKQIDAAEAILWKDHKVVYNGKRLAQVAASLERWYGVEIRPDAQLADCTISADFTSEPVDSVMAVLAQLVNGKAVRTANSYRITGEGCNY</sequence>
<keyword evidence="5" id="KW-1185">Reference proteome</keyword>
<keyword evidence="1" id="KW-1133">Transmembrane helix</keyword>
<evidence type="ECO:0000313" key="5">
    <source>
        <dbReference type="Proteomes" id="UP000321436"/>
    </source>
</evidence>
<dbReference type="PIRSF" id="PIRSF018266">
    <property type="entry name" value="FecR"/>
    <property type="match status" value="1"/>
</dbReference>
<dbReference type="Proteomes" id="UP000321436">
    <property type="component" value="Unassembled WGS sequence"/>
</dbReference>
<dbReference type="InterPro" id="IPR006860">
    <property type="entry name" value="FecR"/>
</dbReference>
<dbReference type="OrthoDB" id="697544at2"/>
<accession>A0A512RQQ4</accession>
<feature type="domain" description="Protein FecR C-terminal" evidence="3">
    <location>
        <begin position="227"/>
        <end position="280"/>
    </location>
</feature>
<dbReference type="PANTHER" id="PTHR30273">
    <property type="entry name" value="PERIPLASMIC SIGNAL SENSOR AND SIGMA FACTOR ACTIVATOR FECR-RELATED"/>
    <property type="match status" value="1"/>
</dbReference>
<dbReference type="Gene3D" id="3.55.50.30">
    <property type="match status" value="1"/>
</dbReference>
<keyword evidence="1" id="KW-0472">Membrane</keyword>
<evidence type="ECO:0000313" key="4">
    <source>
        <dbReference type="EMBL" id="GEP98028.1"/>
    </source>
</evidence>
<gene>
    <name evidence="4" type="ORF">CCY01nite_42880</name>
</gene>
<organism evidence="4 5">
    <name type="scientific">Chitinophaga cymbidii</name>
    <dbReference type="NCBI Taxonomy" id="1096750"/>
    <lineage>
        <taxon>Bacteria</taxon>
        <taxon>Pseudomonadati</taxon>
        <taxon>Bacteroidota</taxon>
        <taxon>Chitinophagia</taxon>
        <taxon>Chitinophagales</taxon>
        <taxon>Chitinophagaceae</taxon>
        <taxon>Chitinophaga</taxon>
    </lineage>
</organism>